<comment type="caution">
    <text evidence="3">The sequence shown here is derived from an EMBL/GenBank/DDBJ whole genome shotgun (WGS) entry which is preliminary data.</text>
</comment>
<dbReference type="Pfam" id="PF02625">
    <property type="entry name" value="XdhC_CoxI"/>
    <property type="match status" value="1"/>
</dbReference>
<dbReference type="PANTHER" id="PTHR30388:SF4">
    <property type="entry name" value="MOLYBDENUM COFACTOR INSERTION CHAPERONE PAOD"/>
    <property type="match status" value="1"/>
</dbReference>
<proteinExistence type="predicted"/>
<sequence length="353" mass="37633">MLDILSRIVRLQGEGREIVLGTLVAVRGSSARAPGAAFAVSDREELVGAIGGGCVEAALVDEARKLFHSGRSRTLAYQFSEREAADLGLRCGGEMTIVLERLDPNYCAELERTHDEIVALALRLDGDAIGARMAIYAERCFGTLGDPELDRALAARARDLPLREAAEIDLKGARIFLAPKRVAPQMYLFGALDFASATIDIAHVLGYVVTLCDARAAFATTERFPNADRIVVAWPHEFLASAPIDERSAIVSFTHDEKFDVPLLLAAVRSRAGYVGALGSRTTHAHRIAALREAGMTDAELSRLCAPVGLDIGACTPEETALAVLAEIVAVERGRSGGSLSRGSGAIRGRTLA</sequence>
<dbReference type="Pfam" id="PF13478">
    <property type="entry name" value="XdhC_C"/>
    <property type="match status" value="1"/>
</dbReference>
<evidence type="ECO:0000259" key="2">
    <source>
        <dbReference type="Pfam" id="PF13478"/>
    </source>
</evidence>
<name>E6PGX1_9ZZZZ</name>
<dbReference type="AlphaFoldDB" id="E6PGX1"/>
<dbReference type="InterPro" id="IPR003777">
    <property type="entry name" value="XdhC_CoxI"/>
</dbReference>
<gene>
    <name evidence="3" type="ORF">CARN1_2463</name>
</gene>
<evidence type="ECO:0008006" key="4">
    <source>
        <dbReference type="Google" id="ProtNLM"/>
    </source>
</evidence>
<dbReference type="EMBL" id="CABL01000015">
    <property type="protein sequence ID" value="CBH75709.1"/>
    <property type="molecule type" value="Genomic_DNA"/>
</dbReference>
<dbReference type="PANTHER" id="PTHR30388">
    <property type="entry name" value="ALDEHYDE OXIDOREDUCTASE MOLYBDENUM COFACTOR ASSEMBLY PROTEIN"/>
    <property type="match status" value="1"/>
</dbReference>
<feature type="domain" description="XdhC Rossmann" evidence="2">
    <location>
        <begin position="186"/>
        <end position="328"/>
    </location>
</feature>
<feature type="domain" description="XdhC- CoxI" evidence="1">
    <location>
        <begin position="13"/>
        <end position="77"/>
    </location>
</feature>
<dbReference type="InterPro" id="IPR027051">
    <property type="entry name" value="XdhC_Rossmann_dom"/>
</dbReference>
<dbReference type="InterPro" id="IPR052698">
    <property type="entry name" value="MoCofactor_Util/Proc"/>
</dbReference>
<protein>
    <recommendedName>
        <fullName evidence="4">Xanthine dehydrogenase subunit A</fullName>
    </recommendedName>
</protein>
<accession>E6PGX1</accession>
<evidence type="ECO:0000313" key="3">
    <source>
        <dbReference type="EMBL" id="CBH75709.1"/>
    </source>
</evidence>
<dbReference type="Gene3D" id="3.40.50.720">
    <property type="entry name" value="NAD(P)-binding Rossmann-like Domain"/>
    <property type="match status" value="1"/>
</dbReference>
<reference evidence="3" key="1">
    <citation type="submission" date="2009-10" db="EMBL/GenBank/DDBJ databases">
        <title>Diversity of trophic interactions inside an arsenic-rich microbial ecosystem.</title>
        <authorList>
            <person name="Bertin P.N."/>
            <person name="Heinrich-Salmeron A."/>
            <person name="Pelletier E."/>
            <person name="Goulhen-Chollet F."/>
            <person name="Arsene-Ploetze F."/>
            <person name="Gallien S."/>
            <person name="Calteau A."/>
            <person name="Vallenet D."/>
            <person name="Casiot C."/>
            <person name="Chane-Woon-Ming B."/>
            <person name="Giloteaux L."/>
            <person name="Barakat M."/>
            <person name="Bonnefoy V."/>
            <person name="Bruneel O."/>
            <person name="Chandler M."/>
            <person name="Cleiss J."/>
            <person name="Duran R."/>
            <person name="Elbaz-Poulichet F."/>
            <person name="Fonknechten N."/>
            <person name="Lauga B."/>
            <person name="Mornico D."/>
            <person name="Ortet P."/>
            <person name="Schaeffer C."/>
            <person name="Siguier P."/>
            <person name="Alexander Thil Smith A."/>
            <person name="Van Dorsselaer A."/>
            <person name="Weissenbach J."/>
            <person name="Medigue C."/>
            <person name="Le Paslier D."/>
        </authorList>
    </citation>
    <scope>NUCLEOTIDE SEQUENCE</scope>
</reference>
<evidence type="ECO:0000259" key="1">
    <source>
        <dbReference type="Pfam" id="PF02625"/>
    </source>
</evidence>
<organism evidence="3">
    <name type="scientific">mine drainage metagenome</name>
    <dbReference type="NCBI Taxonomy" id="410659"/>
    <lineage>
        <taxon>unclassified sequences</taxon>
        <taxon>metagenomes</taxon>
        <taxon>ecological metagenomes</taxon>
    </lineage>
</organism>